<evidence type="ECO:0000256" key="1">
    <source>
        <dbReference type="SAM" id="Phobius"/>
    </source>
</evidence>
<dbReference type="Proteomes" id="UP001451303">
    <property type="component" value="Unassembled WGS sequence"/>
</dbReference>
<feature type="non-terminal residue" evidence="2">
    <location>
        <position position="1"/>
    </location>
</feature>
<keyword evidence="1" id="KW-1133">Transmembrane helix</keyword>
<sequence>SSSSSQNDLFPEPPSPSARSYRHLQAQTRTILSFKTRHLIVLALVTLGVASIVADIVVALVACDLNEESAKRVTETRKWLPVFGTVVSSPLVVSLAGCHGYLASFAVDVVIKEIAELIIVLRLYRLIEIIEEL</sequence>
<keyword evidence="1" id="KW-0472">Membrane</keyword>
<protein>
    <submittedName>
        <fullName evidence="2">Uncharacterized protein</fullName>
    </submittedName>
</protein>
<name>A0ABR3DBF7_NEUIN</name>
<keyword evidence="3" id="KW-1185">Reference proteome</keyword>
<dbReference type="EMBL" id="JAVLET010000005">
    <property type="protein sequence ID" value="KAL0470015.1"/>
    <property type="molecule type" value="Genomic_DNA"/>
</dbReference>
<evidence type="ECO:0000313" key="3">
    <source>
        <dbReference type="Proteomes" id="UP001451303"/>
    </source>
</evidence>
<reference evidence="2 3" key="1">
    <citation type="submission" date="2023-09" db="EMBL/GenBank/DDBJ databases">
        <title>Multi-omics analysis of a traditional fermented food reveals byproduct-associated fungal strains for waste-to-food upcycling.</title>
        <authorList>
            <consortium name="Lawrence Berkeley National Laboratory"/>
            <person name="Rekdal V.M."/>
            <person name="Villalobos-Escobedo J.M."/>
            <person name="Rodriguez-Valeron N."/>
            <person name="Garcia M.O."/>
            <person name="Vasquez D.P."/>
            <person name="Damayanti I."/>
            <person name="Sorensen P.M."/>
            <person name="Baidoo E.E."/>
            <person name="De Carvalho A.C."/>
            <person name="Riley R."/>
            <person name="Lipzen A."/>
            <person name="He G."/>
            <person name="Yan M."/>
            <person name="Haridas S."/>
            <person name="Daum C."/>
            <person name="Yoshinaga Y."/>
            <person name="Ng V."/>
            <person name="Grigoriev I.V."/>
            <person name="Munk R."/>
            <person name="Nuraida L."/>
            <person name="Wijaya C.H."/>
            <person name="Morales P.-C."/>
            <person name="Keasling J.D."/>
        </authorList>
    </citation>
    <scope>NUCLEOTIDE SEQUENCE [LARGE SCALE GENOMIC DNA]</scope>
    <source>
        <strain evidence="2 3">FGSC 2613</strain>
    </source>
</reference>
<organism evidence="2 3">
    <name type="scientific">Neurospora intermedia</name>
    <dbReference type="NCBI Taxonomy" id="5142"/>
    <lineage>
        <taxon>Eukaryota</taxon>
        <taxon>Fungi</taxon>
        <taxon>Dikarya</taxon>
        <taxon>Ascomycota</taxon>
        <taxon>Pezizomycotina</taxon>
        <taxon>Sordariomycetes</taxon>
        <taxon>Sordariomycetidae</taxon>
        <taxon>Sordariales</taxon>
        <taxon>Sordariaceae</taxon>
        <taxon>Neurospora</taxon>
    </lineage>
</organism>
<comment type="caution">
    <text evidence="2">The sequence shown here is derived from an EMBL/GenBank/DDBJ whole genome shotgun (WGS) entry which is preliminary data.</text>
</comment>
<feature type="transmembrane region" description="Helical" evidence="1">
    <location>
        <begin position="39"/>
        <end position="62"/>
    </location>
</feature>
<gene>
    <name evidence="2" type="ORF">QR685DRAFT_444156</name>
</gene>
<keyword evidence="1" id="KW-0812">Transmembrane</keyword>
<feature type="transmembrane region" description="Helical" evidence="1">
    <location>
        <begin position="82"/>
        <end position="102"/>
    </location>
</feature>
<accession>A0ABR3DBF7</accession>
<proteinExistence type="predicted"/>
<evidence type="ECO:0000313" key="2">
    <source>
        <dbReference type="EMBL" id="KAL0470015.1"/>
    </source>
</evidence>